<feature type="compositionally biased region" description="Basic and acidic residues" evidence="1">
    <location>
        <begin position="352"/>
        <end position="370"/>
    </location>
</feature>
<comment type="caution">
    <text evidence="3">The sequence shown here is derived from an EMBL/GenBank/DDBJ whole genome shotgun (WGS) entry which is preliminary data.</text>
</comment>
<feature type="compositionally biased region" description="Basic and acidic residues" evidence="1">
    <location>
        <begin position="484"/>
        <end position="493"/>
    </location>
</feature>
<feature type="compositionally biased region" description="Polar residues" evidence="1">
    <location>
        <begin position="65"/>
        <end position="81"/>
    </location>
</feature>
<dbReference type="AlphaFoldDB" id="A0A8T1U6X0"/>
<feature type="compositionally biased region" description="Acidic residues" evidence="1">
    <location>
        <begin position="458"/>
        <end position="468"/>
    </location>
</feature>
<feature type="compositionally biased region" description="Basic residues" evidence="1">
    <location>
        <begin position="54"/>
        <end position="64"/>
    </location>
</feature>
<dbReference type="Pfam" id="PF09444">
    <property type="entry name" value="MRC1"/>
    <property type="match status" value="1"/>
</dbReference>
<name>A0A8T1U6X0_9STRA</name>
<reference evidence="3" key="1">
    <citation type="submission" date="2021-01" db="EMBL/GenBank/DDBJ databases">
        <title>Phytophthora aleatoria, a newly-described species from Pinus radiata is distinct from Phytophthora cactorum isolates based on comparative genomics.</title>
        <authorList>
            <person name="Mcdougal R."/>
            <person name="Panda P."/>
            <person name="Williams N."/>
            <person name="Studholme D.J."/>
        </authorList>
    </citation>
    <scope>NUCLEOTIDE SEQUENCE</scope>
    <source>
        <strain evidence="3">NZFS 3830</strain>
    </source>
</reference>
<gene>
    <name evidence="3" type="ORF">JG687_00011298</name>
</gene>
<sequence>MSGEELALETQLLLQEATQITQQAAVESVLESAGAPPPETEYEAAKSALLAKLRKKKEANRAHHQQLNQRRLGVQTPQSAAKKNDLFSPRKALKLPVATTASATSRKKQDMLYKLRTQAIQQGAQNMAELFGYVNYEDHFKAINEEEEKNILANEKLKEKQEKDKEEGEQEEQEDEIEPMDTSVEDTEKPQEEEKGSMSPKAVVDEIPTPTETESGEQMEHESVKVVRRRNKIQKPDAEEDGNEADSEQDDKEGDDADEEMEDATEAVEATNDAEMNTEEAKPAKSSTPKDKAAAYRNMLRAEALQTRKRKRLIKGGDKFVESEAEEDEEEDVLKIGGLGDFGFGVPQAKTQESKEAEEERNALKLREDDLDHIVDDLSDEERAQEQDLDEMFRREQEDQDRQQVKEVMRNVKEGFGRNRRAFSGLHSGSGARGRFNLDELVAADGSKFEAARLGLLESDEEISEDESGEKKKKEGEEEDEEAQMERMLRERFLNQPQIYVTSSESGSDNEEEDEVKKDNGPDGDEVESDEERERQQMKLFSERARINRRMQRMKDLQRQIALENNEDDPNTKSAAMPNLLLEEDEDSQELMHMMNRTDVDSAPKTTTGAAQKKARTDRSRPKLGRFNSYGGITSASRGSSSFSRVIGHCKLFSANSTGGGAASSKGFVFTSFSSDKAEDGDENAAPNHDEAMPATRPEFGKSKSWSGAKTAAKRRGAPGANGKTSNKKRKSGGLFSVLSSFQCEGESCRKPRTCYECLNSDVAGVSDGCLLAPSGFCEDMSSYDSTLDYRRNITGEDLSLTGWYNYFPSVNSTYCEPTDEACVLCDELVNNGSLSQASHWGFKTENVSTEVERQLCIGTDGCVCVMACETDNWEANMPAECDANGSASGNNNSSANTTSYSTFSSRTNSDLDTCAYYGLEPGERCFTHRSCYDCLNVPVATDPEGCVLSQFGYCMSMVFYDYTLDYRVTTGPNADSGSPYNFSGGLYHHVGIENRVPL</sequence>
<accession>A0A8T1U6X0</accession>
<feature type="compositionally biased region" description="Basic and acidic residues" evidence="1">
    <location>
        <begin position="186"/>
        <end position="196"/>
    </location>
</feature>
<proteinExistence type="predicted"/>
<feature type="region of interest" description="Disordered" evidence="1">
    <location>
        <begin position="560"/>
        <end position="579"/>
    </location>
</feature>
<feature type="region of interest" description="Disordered" evidence="1">
    <location>
        <begin position="54"/>
        <end position="88"/>
    </location>
</feature>
<feature type="region of interest" description="Disordered" evidence="1">
    <location>
        <begin position="453"/>
        <end position="549"/>
    </location>
</feature>
<dbReference type="EMBL" id="JAENGZ010000686">
    <property type="protein sequence ID" value="KAG6955311.1"/>
    <property type="molecule type" value="Genomic_DNA"/>
</dbReference>
<feature type="region of interest" description="Disordered" evidence="1">
    <location>
        <begin position="676"/>
        <end position="732"/>
    </location>
</feature>
<feature type="compositionally biased region" description="Acidic residues" evidence="1">
    <location>
        <begin position="167"/>
        <end position="185"/>
    </location>
</feature>
<feature type="compositionally biased region" description="Acidic residues" evidence="1">
    <location>
        <begin position="522"/>
        <end position="531"/>
    </location>
</feature>
<evidence type="ECO:0000256" key="1">
    <source>
        <dbReference type="SAM" id="MobiDB-lite"/>
    </source>
</evidence>
<protein>
    <recommendedName>
        <fullName evidence="2">DNA replication checkpoint mediator MRC1 domain-containing protein</fullName>
    </recommendedName>
</protein>
<dbReference type="OrthoDB" id="166946at2759"/>
<feature type="region of interest" description="Disordered" evidence="1">
    <location>
        <begin position="596"/>
        <end position="641"/>
    </location>
</feature>
<dbReference type="Proteomes" id="UP000688947">
    <property type="component" value="Unassembled WGS sequence"/>
</dbReference>
<feature type="domain" description="DNA replication checkpoint mediator MRC1" evidence="2">
    <location>
        <begin position="317"/>
        <end position="422"/>
    </location>
</feature>
<feature type="compositionally biased region" description="Basic and acidic residues" evidence="1">
    <location>
        <begin position="279"/>
        <end position="292"/>
    </location>
</feature>
<dbReference type="InterPro" id="IPR018564">
    <property type="entry name" value="Repl_chkpnt_MRC1_dom"/>
</dbReference>
<organism evidence="3 4">
    <name type="scientific">Phytophthora cactorum</name>
    <dbReference type="NCBI Taxonomy" id="29920"/>
    <lineage>
        <taxon>Eukaryota</taxon>
        <taxon>Sar</taxon>
        <taxon>Stramenopiles</taxon>
        <taxon>Oomycota</taxon>
        <taxon>Peronosporomycetes</taxon>
        <taxon>Peronosporales</taxon>
        <taxon>Peronosporaceae</taxon>
        <taxon>Phytophthora</taxon>
    </lineage>
</organism>
<dbReference type="VEuPathDB" id="FungiDB:PC110_g18033"/>
<evidence type="ECO:0000259" key="2">
    <source>
        <dbReference type="Pfam" id="PF09444"/>
    </source>
</evidence>
<feature type="compositionally biased region" description="Basic and acidic residues" evidence="1">
    <location>
        <begin position="155"/>
        <end position="166"/>
    </location>
</feature>
<dbReference type="VEuPathDB" id="FungiDB:PC110_g18034"/>
<feature type="compositionally biased region" description="Low complexity" evidence="1">
    <location>
        <begin position="631"/>
        <end position="641"/>
    </location>
</feature>
<feature type="compositionally biased region" description="Acidic residues" evidence="1">
    <location>
        <begin position="238"/>
        <end position="266"/>
    </location>
</feature>
<evidence type="ECO:0000313" key="4">
    <source>
        <dbReference type="Proteomes" id="UP000688947"/>
    </source>
</evidence>
<evidence type="ECO:0000313" key="3">
    <source>
        <dbReference type="EMBL" id="KAG6955311.1"/>
    </source>
</evidence>
<feature type="region of interest" description="Disordered" evidence="1">
    <location>
        <begin position="337"/>
        <end position="370"/>
    </location>
</feature>
<feature type="compositionally biased region" description="Basic and acidic residues" evidence="1">
    <location>
        <begin position="532"/>
        <end position="546"/>
    </location>
</feature>
<feature type="region of interest" description="Disordered" evidence="1">
    <location>
        <begin position="147"/>
        <end position="292"/>
    </location>
</feature>